<comment type="caution">
    <text evidence="2">The sequence shown here is derived from an EMBL/GenBank/DDBJ whole genome shotgun (WGS) entry which is preliminary data.</text>
</comment>
<dbReference type="PANTHER" id="PTHR47936">
    <property type="entry name" value="PPR_LONG DOMAIN-CONTAINING PROTEIN"/>
    <property type="match status" value="1"/>
</dbReference>
<name>A0ABN9QW72_9DINO</name>
<reference evidence="2" key="1">
    <citation type="submission" date="2023-10" db="EMBL/GenBank/DDBJ databases">
        <authorList>
            <person name="Chen Y."/>
            <person name="Shah S."/>
            <person name="Dougan E. K."/>
            <person name="Thang M."/>
            <person name="Chan C."/>
        </authorList>
    </citation>
    <scope>NUCLEOTIDE SEQUENCE [LARGE SCALE GENOMIC DNA]</scope>
</reference>
<sequence>MWEAKLEPDVTISCNAGISACEKGEQWRRALALLGEMRGAQLELDSVSCDAVLLALERGEAGIRMRRLLQAPPPGAERACAGGTLRRAPSRLGLSGAGGLHFCIFQGGEQGVEGWTLDRGSFVNRWDALLDGLLQCVMMDGEWPHEVRASAFVGRDSVHLGGQVQDWVMPVVGQRDGGAAAFQPVTLPAWEDVLWWARGEAGLPDLEWRLAREAPGSLEATRRQQLESLREELARLPEAAAVFLFTPARPDVSYDRLVELGEGRSPRSGGVYVLMGGAHGFDDSDDCDSCFAAEVFAAFSARFGDDRVLRVSLGADELPVGGPEPKFTLASVASFVSVEYTRGALQQAVAGVEAYCHKKTSTYNSGISACENGEQWQRALSLLGEMWEAKLELDAVSYSVGITAVIKLKRERLAAFGSKANPEWGLKMGVKMGSPEWNSLADPSYTGSMDTGHKEGMQTFGEVEKGMQDEAEYGVLALLEVVQSDFANLEASTKAAEAESQKAYDEFMIASKKDKAKKDRKVEMNTADKNSAESQMQQDIADLKATQDDELIAAQAFYDRLVPQCFDKGMTFKERTEARESEIASLKEALKILDSEDIA</sequence>
<protein>
    <submittedName>
        <fullName evidence="2">Uncharacterized protein</fullName>
    </submittedName>
</protein>
<keyword evidence="1" id="KW-0677">Repeat</keyword>
<dbReference type="Proteomes" id="UP001189429">
    <property type="component" value="Unassembled WGS sequence"/>
</dbReference>
<gene>
    <name evidence="2" type="ORF">PCOR1329_LOCUS15137</name>
</gene>
<dbReference type="InterPro" id="IPR011990">
    <property type="entry name" value="TPR-like_helical_dom_sf"/>
</dbReference>
<evidence type="ECO:0000256" key="1">
    <source>
        <dbReference type="ARBA" id="ARBA00022737"/>
    </source>
</evidence>
<keyword evidence="3" id="KW-1185">Reference proteome</keyword>
<evidence type="ECO:0000313" key="2">
    <source>
        <dbReference type="EMBL" id="CAK0810057.1"/>
    </source>
</evidence>
<proteinExistence type="predicted"/>
<dbReference type="PROSITE" id="PS51257">
    <property type="entry name" value="PROKAR_LIPOPROTEIN"/>
    <property type="match status" value="1"/>
</dbReference>
<dbReference type="EMBL" id="CAUYUJ010004558">
    <property type="protein sequence ID" value="CAK0810057.1"/>
    <property type="molecule type" value="Genomic_DNA"/>
</dbReference>
<evidence type="ECO:0000313" key="3">
    <source>
        <dbReference type="Proteomes" id="UP001189429"/>
    </source>
</evidence>
<organism evidence="2 3">
    <name type="scientific">Prorocentrum cordatum</name>
    <dbReference type="NCBI Taxonomy" id="2364126"/>
    <lineage>
        <taxon>Eukaryota</taxon>
        <taxon>Sar</taxon>
        <taxon>Alveolata</taxon>
        <taxon>Dinophyceae</taxon>
        <taxon>Prorocentrales</taxon>
        <taxon>Prorocentraceae</taxon>
        <taxon>Prorocentrum</taxon>
    </lineage>
</organism>
<dbReference type="PANTHER" id="PTHR47936:SF1">
    <property type="entry name" value="PENTATRICOPEPTIDE REPEAT-CONTAINING PROTEIN GUN1, CHLOROPLASTIC"/>
    <property type="match status" value="1"/>
</dbReference>
<dbReference type="Gene3D" id="1.25.40.10">
    <property type="entry name" value="Tetratricopeptide repeat domain"/>
    <property type="match status" value="2"/>
</dbReference>
<accession>A0ABN9QW72</accession>